<reference evidence="2" key="1">
    <citation type="journal article" date="2015" name="Nature">
        <title>Complex archaea that bridge the gap between prokaryotes and eukaryotes.</title>
        <authorList>
            <person name="Spang A."/>
            <person name="Saw J.H."/>
            <person name="Jorgensen S.L."/>
            <person name="Zaremba-Niedzwiedzka K."/>
            <person name="Martijn J."/>
            <person name="Lind A.E."/>
            <person name="van Eijk R."/>
            <person name="Schleper C."/>
            <person name="Guy L."/>
            <person name="Ettema T.J."/>
        </authorList>
    </citation>
    <scope>NUCLEOTIDE SEQUENCE</scope>
</reference>
<dbReference type="PANTHER" id="PTHR35894:SF1">
    <property type="entry name" value="PHOSPHORIBULOKINASE _ URIDINE KINASE FAMILY"/>
    <property type="match status" value="1"/>
</dbReference>
<dbReference type="SUPFAM" id="SSF52540">
    <property type="entry name" value="P-loop containing nucleoside triphosphate hydrolases"/>
    <property type="match status" value="1"/>
</dbReference>
<name>A0A0F9H2H4_9ZZZZ</name>
<evidence type="ECO:0000259" key="1">
    <source>
        <dbReference type="SMART" id="SM00382"/>
    </source>
</evidence>
<dbReference type="EMBL" id="LAZR01026187">
    <property type="protein sequence ID" value="KKL69517.1"/>
    <property type="molecule type" value="Genomic_DNA"/>
</dbReference>
<dbReference type="GO" id="GO:0016887">
    <property type="term" value="F:ATP hydrolysis activity"/>
    <property type="evidence" value="ECO:0007669"/>
    <property type="project" value="InterPro"/>
</dbReference>
<evidence type="ECO:0000313" key="2">
    <source>
        <dbReference type="EMBL" id="KKL69517.1"/>
    </source>
</evidence>
<dbReference type="InterPro" id="IPR052026">
    <property type="entry name" value="ExeA_AAA_ATPase_DNA-bind"/>
</dbReference>
<dbReference type="AlphaFoldDB" id="A0A0F9H2H4"/>
<gene>
    <name evidence="2" type="ORF">LCGC14_2114160</name>
</gene>
<comment type="caution">
    <text evidence="2">The sequence shown here is derived from an EMBL/GenBank/DDBJ whole genome shotgun (WGS) entry which is preliminary data.</text>
</comment>
<dbReference type="InterPro" id="IPR049945">
    <property type="entry name" value="AAA_22"/>
</dbReference>
<sequence>MNENYRNFFGLKKEPFGADIAMKDILQTDQLVDTKARLDYEIRLGAVGLVTGEVGSGKSTAIRYAEGNLHPSEYRSIYVTASSGSIMELYRQLLSELSIHRSSNSKITMLRLIKKEITDLVLEKKLKVVLIVDEASLLRLEVFAELHTICQFEKDSKPYLPMILAGQNNLIDKLSYRSSQPLASRIVARSHLQATSLDGMKTYLEHHLTIVGIEHNLFDQTALTAIHQGSGGLFRKANHLARGAIIAAAANNKSMVNAEHVQLAATEIF</sequence>
<dbReference type="InterPro" id="IPR003593">
    <property type="entry name" value="AAA+_ATPase"/>
</dbReference>
<dbReference type="PANTHER" id="PTHR35894">
    <property type="entry name" value="GENERAL SECRETION PATHWAY PROTEIN A-RELATED"/>
    <property type="match status" value="1"/>
</dbReference>
<dbReference type="SMART" id="SM00382">
    <property type="entry name" value="AAA"/>
    <property type="match status" value="1"/>
</dbReference>
<dbReference type="InterPro" id="IPR027417">
    <property type="entry name" value="P-loop_NTPase"/>
</dbReference>
<feature type="domain" description="AAA+ ATPase" evidence="1">
    <location>
        <begin position="44"/>
        <end position="198"/>
    </location>
</feature>
<dbReference type="Gene3D" id="3.40.50.300">
    <property type="entry name" value="P-loop containing nucleotide triphosphate hydrolases"/>
    <property type="match status" value="1"/>
</dbReference>
<protein>
    <recommendedName>
        <fullName evidence="1">AAA+ ATPase domain-containing protein</fullName>
    </recommendedName>
</protein>
<proteinExistence type="predicted"/>
<dbReference type="Pfam" id="PF13401">
    <property type="entry name" value="AAA_22"/>
    <property type="match status" value="1"/>
</dbReference>
<organism evidence="2">
    <name type="scientific">marine sediment metagenome</name>
    <dbReference type="NCBI Taxonomy" id="412755"/>
    <lineage>
        <taxon>unclassified sequences</taxon>
        <taxon>metagenomes</taxon>
        <taxon>ecological metagenomes</taxon>
    </lineage>
</organism>
<accession>A0A0F9H2H4</accession>